<evidence type="ECO:0008006" key="3">
    <source>
        <dbReference type="Google" id="ProtNLM"/>
    </source>
</evidence>
<gene>
    <name evidence="1" type="ORF">K0U00_33585</name>
</gene>
<evidence type="ECO:0000313" key="2">
    <source>
        <dbReference type="Proteomes" id="UP001519887"/>
    </source>
</evidence>
<dbReference type="EMBL" id="JAHZIK010001434">
    <property type="protein sequence ID" value="MBW7458993.1"/>
    <property type="molecule type" value="Genomic_DNA"/>
</dbReference>
<reference evidence="1 2" key="1">
    <citation type="submission" date="2021-07" db="EMBL/GenBank/DDBJ databases">
        <title>Paenibacillus radiodurans sp. nov., isolated from the southeastern edge of Tengger Desert.</title>
        <authorList>
            <person name="Zhang G."/>
        </authorList>
    </citation>
    <scope>NUCLEOTIDE SEQUENCE [LARGE SCALE GENOMIC DNA]</scope>
    <source>
        <strain evidence="1 2">CCM 7311</strain>
    </source>
</reference>
<protein>
    <recommendedName>
        <fullName evidence="3">Hydrolase/acyltransferase</fullName>
    </recommendedName>
</protein>
<name>A0ABS7CDM4_9BACL</name>
<keyword evidence="2" id="KW-1185">Reference proteome</keyword>
<evidence type="ECO:0000313" key="1">
    <source>
        <dbReference type="EMBL" id="MBW7458993.1"/>
    </source>
</evidence>
<dbReference type="Proteomes" id="UP001519887">
    <property type="component" value="Unassembled WGS sequence"/>
</dbReference>
<sequence length="115" mass="12815">MEEHTQDSTSRKTYYVSVQAGSILEDQGATAYELAITASEEELGLLQELMGELSSMDEAQAFHFGGTFFETSSDKQINAGVDGLLMDIYKLLYERGTEETRRHISTMGLFSEESL</sequence>
<dbReference type="RefSeq" id="WP_210045612.1">
    <property type="nucleotide sequence ID" value="NZ_JBHLVU010000018.1"/>
</dbReference>
<organism evidence="1 2">
    <name type="scientific">Paenibacillus sepulcri</name>
    <dbReference type="NCBI Taxonomy" id="359917"/>
    <lineage>
        <taxon>Bacteria</taxon>
        <taxon>Bacillati</taxon>
        <taxon>Bacillota</taxon>
        <taxon>Bacilli</taxon>
        <taxon>Bacillales</taxon>
        <taxon>Paenibacillaceae</taxon>
        <taxon>Paenibacillus</taxon>
    </lineage>
</organism>
<proteinExistence type="predicted"/>
<accession>A0ABS7CDM4</accession>
<comment type="caution">
    <text evidence="1">The sequence shown here is derived from an EMBL/GenBank/DDBJ whole genome shotgun (WGS) entry which is preliminary data.</text>
</comment>